<evidence type="ECO:0000259" key="3">
    <source>
        <dbReference type="Pfam" id="PF01048"/>
    </source>
</evidence>
<keyword evidence="1" id="KW-0732">Signal</keyword>
<dbReference type="SUPFAM" id="SSF48452">
    <property type="entry name" value="TPR-like"/>
    <property type="match status" value="2"/>
</dbReference>
<dbReference type="InterPro" id="IPR027417">
    <property type="entry name" value="P-loop_NTPase"/>
</dbReference>
<dbReference type="PANTHER" id="PTHR46082">
    <property type="entry name" value="ATP/GTP-BINDING PROTEIN-RELATED"/>
    <property type="match status" value="1"/>
</dbReference>
<dbReference type="Pfam" id="PF00931">
    <property type="entry name" value="NB-ARC"/>
    <property type="match status" value="1"/>
</dbReference>
<evidence type="ECO:0000313" key="5">
    <source>
        <dbReference type="Proteomes" id="UP001610446"/>
    </source>
</evidence>
<dbReference type="InterPro" id="IPR053137">
    <property type="entry name" value="NLR-like"/>
</dbReference>
<dbReference type="InterPro" id="IPR000845">
    <property type="entry name" value="Nucleoside_phosphorylase_d"/>
</dbReference>
<dbReference type="Gene3D" id="3.40.50.300">
    <property type="entry name" value="P-loop containing nucleotide triphosphate hydrolases"/>
    <property type="match status" value="1"/>
</dbReference>
<evidence type="ECO:0008006" key="6">
    <source>
        <dbReference type="Google" id="ProtNLM"/>
    </source>
</evidence>
<keyword evidence="5" id="KW-1185">Reference proteome</keyword>
<evidence type="ECO:0000256" key="1">
    <source>
        <dbReference type="SAM" id="SignalP"/>
    </source>
</evidence>
<dbReference type="SUPFAM" id="SSF52540">
    <property type="entry name" value="P-loop containing nucleoside triphosphate hydrolases"/>
    <property type="match status" value="1"/>
</dbReference>
<dbReference type="Pfam" id="PF01048">
    <property type="entry name" value="PNP_UDP_1"/>
    <property type="match status" value="1"/>
</dbReference>
<feature type="domain" description="Nucleoside phosphorylase" evidence="3">
    <location>
        <begin position="10"/>
        <end position="141"/>
    </location>
</feature>
<feature type="domain" description="NB-ARC" evidence="2">
    <location>
        <begin position="373"/>
        <end position="534"/>
    </location>
</feature>
<dbReference type="Proteomes" id="UP001610446">
    <property type="component" value="Unassembled WGS sequence"/>
</dbReference>
<sequence length="1108" mass="125038">MRPKTRKEFTVAIICALPIEADAVEAVFDEQYDRLGKFYGKQPGDMNVYINGRIGKHNVVLCYMPGKGKGSAAGVTSSLLISYTGIELGLVVGICGGGPSPPEYRDIFLGDVVISDSVIEYDFGRQYPGGFQRKTDVQVQDTLRRPGRKIWTLLNGLRADNSRSEFQTQTQQYLQTLQQTGAKWQHPRVDDNLFDVSYLHKHYSHASSTGCDCACLISSSPDQICKEALGQSCHELKCSNAQAIRCRKFSDEAIHETSVYIGPVASADTVMMSGQHRDEIVRREGVIGFEMEGPGVWDNVPCIVIKGVCDYADSHKNKEWQPYAAGTGASAAKAFLEYWVPANGGDASAKRHLMIPFQRNLRFVGRQSEIRHLEDLITMPDGPKKVAIAGLGGVGKTQIALELAYRMRDREQECSIFWVPCTSYEAVEQAFLTIAEKVEIKGVKPANVKERLVSYLGETNKKWLLIFDNADDREMWTEGSSDQPPLSDFVPSHNEGHVVFTTRNRELAVDLASTDVLHVHELDEKSGVEFLEKSLLRKVPHARNAMVDLLEQLAFLPLAISQATAYINKKGITVTDYLTLLQEQETDVVELLSKDFSDDRRYRDAQNPVAKTWLISFSQIEKLNGLAAEYLQLMACVSPRDIPRSFLPEKSTLEMVDAFGLLSAYSLITINPANQDITLHRLVHLATRNWLRKENRYESYITKTADRMLFIFPNNKHFNRQLWRAYLPHAMPLLGDEYFQSQEEDYIDFVQNVGACLYSEARYAESERLLAHAAETRTRVLGPKHTKTLTSMNNIVQCYMYQGKWKKAEELEARALETRKDVLGREHPNTLTSMGNLASIYSSQGKWDAAEELGAQVVELKKQVLGPEHPDTLIIMSNLVPNYQSQGRWKEAEELGLQVLEARKRVLGSHHPDTLTSMALLAFTYQNQLRLLEAEELERQTLDARKQVLGPEDHDTLVSMGNLAIIYQYQQRWKESEQLAAQVLETQKRVLGPRHPITLGTMHVLAYTWKELGRTSQALALMQECANLRMEVLGSDHPHVKYSFQTLSDWTTALTSSSKEKAQHIAKEPPRALRILSYLSRNQGSTSSGLKPVTVRNRRGLISLFRRE</sequence>
<evidence type="ECO:0000259" key="2">
    <source>
        <dbReference type="Pfam" id="PF00931"/>
    </source>
</evidence>
<comment type="caution">
    <text evidence="4">The sequence shown here is derived from an EMBL/GenBank/DDBJ whole genome shotgun (WGS) entry which is preliminary data.</text>
</comment>
<accession>A0ABR4K9G3</accession>
<protein>
    <recommendedName>
        <fullName evidence="6">AAA+ ATPase domain-containing protein</fullName>
    </recommendedName>
</protein>
<name>A0ABR4K9G3_9EURO</name>
<feature type="chain" id="PRO_5046972620" description="AAA+ ATPase domain-containing protein" evidence="1">
    <location>
        <begin position="24"/>
        <end position="1108"/>
    </location>
</feature>
<dbReference type="Pfam" id="PF13424">
    <property type="entry name" value="TPR_12"/>
    <property type="match status" value="3"/>
</dbReference>
<dbReference type="EMBL" id="JBFXLU010000046">
    <property type="protein sequence ID" value="KAL2848926.1"/>
    <property type="molecule type" value="Genomic_DNA"/>
</dbReference>
<dbReference type="PANTHER" id="PTHR46082:SF6">
    <property type="entry name" value="AAA+ ATPASE DOMAIN-CONTAINING PROTEIN-RELATED"/>
    <property type="match status" value="1"/>
</dbReference>
<feature type="signal peptide" evidence="1">
    <location>
        <begin position="1"/>
        <end position="23"/>
    </location>
</feature>
<dbReference type="SUPFAM" id="SSF53167">
    <property type="entry name" value="Purine and uridine phosphorylases"/>
    <property type="match status" value="1"/>
</dbReference>
<dbReference type="InterPro" id="IPR002182">
    <property type="entry name" value="NB-ARC"/>
</dbReference>
<dbReference type="Pfam" id="PF13374">
    <property type="entry name" value="TPR_10"/>
    <property type="match status" value="1"/>
</dbReference>
<evidence type="ECO:0000313" key="4">
    <source>
        <dbReference type="EMBL" id="KAL2848926.1"/>
    </source>
</evidence>
<dbReference type="Gene3D" id="3.40.50.1580">
    <property type="entry name" value="Nucleoside phosphorylase domain"/>
    <property type="match status" value="1"/>
</dbReference>
<dbReference type="InterPro" id="IPR011990">
    <property type="entry name" value="TPR-like_helical_dom_sf"/>
</dbReference>
<reference evidence="4 5" key="1">
    <citation type="submission" date="2024-07" db="EMBL/GenBank/DDBJ databases">
        <title>Section-level genome sequencing and comparative genomics of Aspergillus sections Usti and Cavernicolus.</title>
        <authorList>
            <consortium name="Lawrence Berkeley National Laboratory"/>
            <person name="Nybo J.L."/>
            <person name="Vesth T.C."/>
            <person name="Theobald S."/>
            <person name="Frisvad J.C."/>
            <person name="Larsen T.O."/>
            <person name="Kjaerboelling I."/>
            <person name="Rothschild-Mancinelli K."/>
            <person name="Lyhne E.K."/>
            <person name="Kogle M.E."/>
            <person name="Barry K."/>
            <person name="Clum A."/>
            <person name="Na H."/>
            <person name="Ledsgaard L."/>
            <person name="Lin J."/>
            <person name="Lipzen A."/>
            <person name="Kuo A."/>
            <person name="Riley R."/>
            <person name="Mondo S."/>
            <person name="Labutti K."/>
            <person name="Haridas S."/>
            <person name="Pangalinan J."/>
            <person name="Salamov A.A."/>
            <person name="Simmons B.A."/>
            <person name="Magnuson J.K."/>
            <person name="Chen J."/>
            <person name="Drula E."/>
            <person name="Henrissat B."/>
            <person name="Wiebenga A."/>
            <person name="Lubbers R.J."/>
            <person name="Gomes A.C."/>
            <person name="Makela M.R."/>
            <person name="Stajich J."/>
            <person name="Grigoriev I.V."/>
            <person name="Mortensen U.H."/>
            <person name="De Vries R.P."/>
            <person name="Baker S.E."/>
            <person name="Andersen M.R."/>
        </authorList>
    </citation>
    <scope>NUCLEOTIDE SEQUENCE [LARGE SCALE GENOMIC DNA]</scope>
    <source>
        <strain evidence="4 5">CBS 123904</strain>
    </source>
</reference>
<dbReference type="Gene3D" id="1.25.40.10">
    <property type="entry name" value="Tetratricopeptide repeat domain"/>
    <property type="match status" value="2"/>
</dbReference>
<organism evidence="4 5">
    <name type="scientific">Aspergillus pseudoustus</name>
    <dbReference type="NCBI Taxonomy" id="1810923"/>
    <lineage>
        <taxon>Eukaryota</taxon>
        <taxon>Fungi</taxon>
        <taxon>Dikarya</taxon>
        <taxon>Ascomycota</taxon>
        <taxon>Pezizomycotina</taxon>
        <taxon>Eurotiomycetes</taxon>
        <taxon>Eurotiomycetidae</taxon>
        <taxon>Eurotiales</taxon>
        <taxon>Aspergillaceae</taxon>
        <taxon>Aspergillus</taxon>
        <taxon>Aspergillus subgen. Nidulantes</taxon>
    </lineage>
</organism>
<proteinExistence type="predicted"/>
<gene>
    <name evidence="4" type="ORF">BJY01DRAFT_246150</name>
</gene>
<dbReference type="InterPro" id="IPR035994">
    <property type="entry name" value="Nucleoside_phosphorylase_sf"/>
</dbReference>